<evidence type="ECO:0000313" key="1">
    <source>
        <dbReference type="EMBL" id="KAH3713755.1"/>
    </source>
</evidence>
<dbReference type="EMBL" id="JAIWYP010000014">
    <property type="protein sequence ID" value="KAH3713755.1"/>
    <property type="molecule type" value="Genomic_DNA"/>
</dbReference>
<name>A0A9D4BZC8_DREPO</name>
<keyword evidence="2" id="KW-1185">Reference proteome</keyword>
<evidence type="ECO:0000313" key="2">
    <source>
        <dbReference type="Proteomes" id="UP000828390"/>
    </source>
</evidence>
<accession>A0A9D4BZC8</accession>
<reference evidence="1" key="1">
    <citation type="journal article" date="2019" name="bioRxiv">
        <title>The Genome of the Zebra Mussel, Dreissena polymorpha: A Resource for Invasive Species Research.</title>
        <authorList>
            <person name="McCartney M.A."/>
            <person name="Auch B."/>
            <person name="Kono T."/>
            <person name="Mallez S."/>
            <person name="Zhang Y."/>
            <person name="Obille A."/>
            <person name="Becker A."/>
            <person name="Abrahante J.E."/>
            <person name="Garbe J."/>
            <person name="Badalamenti J.P."/>
            <person name="Herman A."/>
            <person name="Mangelson H."/>
            <person name="Liachko I."/>
            <person name="Sullivan S."/>
            <person name="Sone E.D."/>
            <person name="Koren S."/>
            <person name="Silverstein K.A.T."/>
            <person name="Beckman K.B."/>
            <person name="Gohl D.M."/>
        </authorList>
    </citation>
    <scope>NUCLEOTIDE SEQUENCE</scope>
    <source>
        <strain evidence="1">Duluth1</strain>
        <tissue evidence="1">Whole animal</tissue>
    </source>
</reference>
<dbReference type="Proteomes" id="UP000828390">
    <property type="component" value="Unassembled WGS sequence"/>
</dbReference>
<protein>
    <submittedName>
        <fullName evidence="1">Uncharacterized protein</fullName>
    </submittedName>
</protein>
<comment type="caution">
    <text evidence="1">The sequence shown here is derived from an EMBL/GenBank/DDBJ whole genome shotgun (WGS) entry which is preliminary data.</text>
</comment>
<sequence>MSHIKVGEAKTLQDLATTVTEFFIPLLCNEVKEGILLLALSILSLWCAKFYTMVPDRLIQWFKKAFTLRTSTTPVRNAYIMCMNKVFHDACAQQLPSNIQGDTLNQAKDLVPLLIQSMEKAWEELPEVVLVTEAVSAVLQTFFLSFVF</sequence>
<reference evidence="1" key="2">
    <citation type="submission" date="2020-11" db="EMBL/GenBank/DDBJ databases">
        <authorList>
            <person name="McCartney M.A."/>
            <person name="Auch B."/>
            <person name="Kono T."/>
            <person name="Mallez S."/>
            <person name="Becker A."/>
            <person name="Gohl D.M."/>
            <person name="Silverstein K.A.T."/>
            <person name="Koren S."/>
            <person name="Bechman K.B."/>
            <person name="Herman A."/>
            <person name="Abrahante J.E."/>
            <person name="Garbe J."/>
        </authorList>
    </citation>
    <scope>NUCLEOTIDE SEQUENCE</scope>
    <source>
        <strain evidence="1">Duluth1</strain>
        <tissue evidence="1">Whole animal</tissue>
    </source>
</reference>
<proteinExistence type="predicted"/>
<dbReference type="AlphaFoldDB" id="A0A9D4BZC8"/>
<organism evidence="1 2">
    <name type="scientific">Dreissena polymorpha</name>
    <name type="common">Zebra mussel</name>
    <name type="synonym">Mytilus polymorpha</name>
    <dbReference type="NCBI Taxonomy" id="45954"/>
    <lineage>
        <taxon>Eukaryota</taxon>
        <taxon>Metazoa</taxon>
        <taxon>Spiralia</taxon>
        <taxon>Lophotrochozoa</taxon>
        <taxon>Mollusca</taxon>
        <taxon>Bivalvia</taxon>
        <taxon>Autobranchia</taxon>
        <taxon>Heteroconchia</taxon>
        <taxon>Euheterodonta</taxon>
        <taxon>Imparidentia</taxon>
        <taxon>Neoheterodontei</taxon>
        <taxon>Myida</taxon>
        <taxon>Dreissenoidea</taxon>
        <taxon>Dreissenidae</taxon>
        <taxon>Dreissena</taxon>
    </lineage>
</organism>
<gene>
    <name evidence="1" type="ORF">DPMN_073557</name>
</gene>